<proteinExistence type="inferred from homology"/>
<dbReference type="PANTHER" id="PTHR11662">
    <property type="entry name" value="SOLUTE CARRIER FAMILY 17"/>
    <property type="match status" value="1"/>
</dbReference>
<feature type="domain" description="Major facilitator superfamily (MFS) profile" evidence="7">
    <location>
        <begin position="1"/>
        <end position="167"/>
    </location>
</feature>
<dbReference type="GeneID" id="25732326"/>
<dbReference type="InterPro" id="IPR020846">
    <property type="entry name" value="MFS_dom"/>
</dbReference>
<dbReference type="PANTHER" id="PTHR11662:SF243">
    <property type="entry name" value="ANION TRANSPORTER 6, CHLOROPLASTIC-RELATED"/>
    <property type="match status" value="1"/>
</dbReference>
<dbReference type="InterPro" id="IPR011701">
    <property type="entry name" value="MFS"/>
</dbReference>
<dbReference type="Proteomes" id="UP000054498">
    <property type="component" value="Unassembled WGS sequence"/>
</dbReference>
<dbReference type="RefSeq" id="XP_013892248.1">
    <property type="nucleotide sequence ID" value="XM_014036794.1"/>
</dbReference>
<comment type="subcellular location">
    <subcellularLocation>
        <location evidence="1">Membrane</location>
        <topology evidence="1">Multi-pass membrane protein</topology>
    </subcellularLocation>
</comment>
<evidence type="ECO:0000313" key="9">
    <source>
        <dbReference type="Proteomes" id="UP000054498"/>
    </source>
</evidence>
<organism evidence="8 9">
    <name type="scientific">Monoraphidium neglectum</name>
    <dbReference type="NCBI Taxonomy" id="145388"/>
    <lineage>
        <taxon>Eukaryota</taxon>
        <taxon>Viridiplantae</taxon>
        <taxon>Chlorophyta</taxon>
        <taxon>core chlorophytes</taxon>
        <taxon>Chlorophyceae</taxon>
        <taxon>CS clade</taxon>
        <taxon>Sphaeropleales</taxon>
        <taxon>Selenastraceae</taxon>
        <taxon>Monoraphidium</taxon>
    </lineage>
</organism>
<comment type="similarity">
    <text evidence="5">Belongs to the major facilitator superfamily. Sodium/anion cotransporter (TC 2.A.1.14) family.</text>
</comment>
<dbReference type="AlphaFoldDB" id="A0A0D2KBA0"/>
<keyword evidence="9" id="KW-1185">Reference proteome</keyword>
<dbReference type="STRING" id="145388.A0A0D2KBA0"/>
<dbReference type="OrthoDB" id="540998at2759"/>
<dbReference type="PROSITE" id="PS50850">
    <property type="entry name" value="MFS"/>
    <property type="match status" value="1"/>
</dbReference>
<dbReference type="GO" id="GO:0022857">
    <property type="term" value="F:transmembrane transporter activity"/>
    <property type="evidence" value="ECO:0007669"/>
    <property type="project" value="InterPro"/>
</dbReference>
<evidence type="ECO:0000256" key="6">
    <source>
        <dbReference type="SAM" id="Phobius"/>
    </source>
</evidence>
<name>A0A0D2KBA0_9CHLO</name>
<feature type="transmembrane region" description="Helical" evidence="6">
    <location>
        <begin position="130"/>
        <end position="149"/>
    </location>
</feature>
<evidence type="ECO:0000256" key="5">
    <source>
        <dbReference type="ARBA" id="ARBA00024362"/>
    </source>
</evidence>
<feature type="transmembrane region" description="Helical" evidence="6">
    <location>
        <begin position="39"/>
        <end position="59"/>
    </location>
</feature>
<feature type="transmembrane region" description="Helical" evidence="6">
    <location>
        <begin position="66"/>
        <end position="86"/>
    </location>
</feature>
<evidence type="ECO:0000259" key="7">
    <source>
        <dbReference type="PROSITE" id="PS50850"/>
    </source>
</evidence>
<evidence type="ECO:0000256" key="1">
    <source>
        <dbReference type="ARBA" id="ARBA00004141"/>
    </source>
</evidence>
<accession>A0A0D2KBA0</accession>
<dbReference type="EMBL" id="KK104942">
    <property type="protein sequence ID" value="KIY93228.1"/>
    <property type="molecule type" value="Genomic_DNA"/>
</dbReference>
<dbReference type="KEGG" id="mng:MNEG_14735"/>
<dbReference type="Gene3D" id="1.20.1250.20">
    <property type="entry name" value="MFS general substrate transporter like domains"/>
    <property type="match status" value="1"/>
</dbReference>
<dbReference type="InterPro" id="IPR036259">
    <property type="entry name" value="MFS_trans_sf"/>
</dbReference>
<evidence type="ECO:0000313" key="8">
    <source>
        <dbReference type="EMBL" id="KIY93228.1"/>
    </source>
</evidence>
<evidence type="ECO:0000256" key="2">
    <source>
        <dbReference type="ARBA" id="ARBA00022692"/>
    </source>
</evidence>
<gene>
    <name evidence="8" type="ORF">MNEG_14735</name>
</gene>
<keyword evidence="4 6" id="KW-0472">Membrane</keyword>
<keyword evidence="2 6" id="KW-0812">Transmembrane</keyword>
<dbReference type="InterPro" id="IPR050382">
    <property type="entry name" value="MFS_Na/Anion_cotransporter"/>
</dbReference>
<evidence type="ECO:0000256" key="4">
    <source>
        <dbReference type="ARBA" id="ARBA00023136"/>
    </source>
</evidence>
<keyword evidence="3 6" id="KW-1133">Transmembrane helix</keyword>
<sequence length="167" mass="16816">MVLAATMAFVLSNMGKVDMSVAMVPLAEEAGWGPSTQGLVQGIFYVGYCLACIPGGYLASLTGGRTVLPLALGLWSAATVAVPLAAATVPTMALSRFTIGAGQGTGPSAVVDIVGRTTPPEKRSNATSSAFGGLHLGTVVGLLVAPAIVDSLGWRALFYIYGGLVSA</sequence>
<dbReference type="Pfam" id="PF07690">
    <property type="entry name" value="MFS_1"/>
    <property type="match status" value="1"/>
</dbReference>
<evidence type="ECO:0000256" key="3">
    <source>
        <dbReference type="ARBA" id="ARBA00022989"/>
    </source>
</evidence>
<protein>
    <submittedName>
        <fullName evidence="8">Putative anion transporter 6</fullName>
    </submittedName>
</protein>
<dbReference type="GO" id="GO:0016020">
    <property type="term" value="C:membrane"/>
    <property type="evidence" value="ECO:0007669"/>
    <property type="project" value="UniProtKB-SubCell"/>
</dbReference>
<reference evidence="8 9" key="1">
    <citation type="journal article" date="2013" name="BMC Genomics">
        <title>Reconstruction of the lipid metabolism for the microalga Monoraphidium neglectum from its genome sequence reveals characteristics suitable for biofuel production.</title>
        <authorList>
            <person name="Bogen C."/>
            <person name="Al-Dilaimi A."/>
            <person name="Albersmeier A."/>
            <person name="Wichmann J."/>
            <person name="Grundmann M."/>
            <person name="Rupp O."/>
            <person name="Lauersen K.J."/>
            <person name="Blifernez-Klassen O."/>
            <person name="Kalinowski J."/>
            <person name="Goesmann A."/>
            <person name="Mussgnug J.H."/>
            <person name="Kruse O."/>
        </authorList>
    </citation>
    <scope>NUCLEOTIDE SEQUENCE [LARGE SCALE GENOMIC DNA]</scope>
    <source>
        <strain evidence="8 9">SAG 48.87</strain>
    </source>
</reference>
<dbReference type="SUPFAM" id="SSF103473">
    <property type="entry name" value="MFS general substrate transporter"/>
    <property type="match status" value="1"/>
</dbReference>